<sequence>MIQYKTIIHKFDEQGEKTGWTYIEIPADLAQELFPGNKKSFRVKGMLDKFPIHNVALMPMGDGCFIMAVNAQMRKGIAKKHGAMLDVKIEKDDSGIPVHPELIACLEEDEDAKQYFESLAPSHRLYFSKWISDAKTEPTKVKRLTQCILALSQNKDYGTMIREQKANRM</sequence>
<dbReference type="AlphaFoldDB" id="A0A5M6CNL8"/>
<dbReference type="EMBL" id="VWSH01000002">
    <property type="protein sequence ID" value="KAA5534875.1"/>
    <property type="molecule type" value="Genomic_DNA"/>
</dbReference>
<gene>
    <name evidence="1" type="ORF">F0919_09745</name>
</gene>
<comment type="caution">
    <text evidence="1">The sequence shown here is derived from an EMBL/GenBank/DDBJ whole genome shotgun (WGS) entry which is preliminary data.</text>
</comment>
<accession>A0A5M6CNL8</accession>
<organism evidence="1 2">
    <name type="scientific">Taibaiella lutea</name>
    <dbReference type="NCBI Taxonomy" id="2608001"/>
    <lineage>
        <taxon>Bacteria</taxon>
        <taxon>Pseudomonadati</taxon>
        <taxon>Bacteroidota</taxon>
        <taxon>Chitinophagia</taxon>
        <taxon>Chitinophagales</taxon>
        <taxon>Chitinophagaceae</taxon>
        <taxon>Taibaiella</taxon>
    </lineage>
</organism>
<reference evidence="1 2" key="1">
    <citation type="submission" date="2019-09" db="EMBL/GenBank/DDBJ databases">
        <title>Genome sequence and assembly of Taibaiella sp.</title>
        <authorList>
            <person name="Chhetri G."/>
        </authorList>
    </citation>
    <scope>NUCLEOTIDE SEQUENCE [LARGE SCALE GENOMIC DNA]</scope>
    <source>
        <strain evidence="1 2">KVB11</strain>
    </source>
</reference>
<dbReference type="Gene3D" id="2.40.30.100">
    <property type="entry name" value="AF2212/PG0164-like"/>
    <property type="match status" value="1"/>
</dbReference>
<dbReference type="InterPro" id="IPR037079">
    <property type="entry name" value="AF2212/PG0164-like_sf"/>
</dbReference>
<dbReference type="InterPro" id="IPR015018">
    <property type="entry name" value="DUF1905"/>
</dbReference>
<dbReference type="SUPFAM" id="SSF141694">
    <property type="entry name" value="AF2212/PG0164-like"/>
    <property type="match status" value="1"/>
</dbReference>
<name>A0A5M6CNL8_9BACT</name>
<proteinExistence type="predicted"/>
<evidence type="ECO:0000313" key="2">
    <source>
        <dbReference type="Proteomes" id="UP000323632"/>
    </source>
</evidence>
<dbReference type="Pfam" id="PF08922">
    <property type="entry name" value="DUF1905"/>
    <property type="match status" value="1"/>
</dbReference>
<evidence type="ECO:0000313" key="1">
    <source>
        <dbReference type="EMBL" id="KAA5534875.1"/>
    </source>
</evidence>
<keyword evidence="2" id="KW-1185">Reference proteome</keyword>
<dbReference type="Pfam" id="PF13376">
    <property type="entry name" value="OmdA"/>
    <property type="match status" value="1"/>
</dbReference>
<dbReference type="Proteomes" id="UP000323632">
    <property type="component" value="Unassembled WGS sequence"/>
</dbReference>
<dbReference type="RefSeq" id="WP_150032554.1">
    <property type="nucleotide sequence ID" value="NZ_VWSH01000002.1"/>
</dbReference>
<protein>
    <submittedName>
        <fullName evidence="1">DUF1905 domain-containing protein</fullName>
    </submittedName>
</protein>